<keyword evidence="7 9" id="KW-1133">Transmembrane helix</keyword>
<evidence type="ECO:0000256" key="7">
    <source>
        <dbReference type="ARBA" id="ARBA00022989"/>
    </source>
</evidence>
<keyword evidence="12" id="KW-1185">Reference proteome</keyword>
<feature type="transmembrane region" description="Helical" evidence="9">
    <location>
        <begin position="140"/>
        <end position="162"/>
    </location>
</feature>
<evidence type="ECO:0000313" key="12">
    <source>
        <dbReference type="Proteomes" id="UP000273083"/>
    </source>
</evidence>
<comment type="subcellular location">
    <subcellularLocation>
        <location evidence="1">Cell membrane</location>
        <topology evidence="1">Multi-pass membrane protein</topology>
    </subcellularLocation>
</comment>
<reference evidence="11 12" key="1">
    <citation type="submission" date="2018-11" db="EMBL/GenBank/DDBJ databases">
        <title>Genomic Encyclopedia of Type Strains, Phase IV (KMG-IV): sequencing the most valuable type-strain genomes for metagenomic binning, comparative biology and taxonomic classification.</title>
        <authorList>
            <person name="Goeker M."/>
        </authorList>
    </citation>
    <scope>NUCLEOTIDE SEQUENCE [LARGE SCALE GENOMIC DNA]</scope>
    <source>
        <strain evidence="11 12">DSM 26537</strain>
    </source>
</reference>
<feature type="transmembrane region" description="Helical" evidence="9">
    <location>
        <begin position="222"/>
        <end position="243"/>
    </location>
</feature>
<dbReference type="Pfam" id="PF03613">
    <property type="entry name" value="EIID-AGA"/>
    <property type="match status" value="1"/>
</dbReference>
<organism evidence="11 12">
    <name type="scientific">Mobilisporobacter senegalensis</name>
    <dbReference type="NCBI Taxonomy" id="1329262"/>
    <lineage>
        <taxon>Bacteria</taxon>
        <taxon>Bacillati</taxon>
        <taxon>Bacillota</taxon>
        <taxon>Clostridia</taxon>
        <taxon>Lachnospirales</taxon>
        <taxon>Lachnospiraceae</taxon>
        <taxon>Mobilisporobacter</taxon>
    </lineage>
</organism>
<evidence type="ECO:0000256" key="9">
    <source>
        <dbReference type="SAM" id="Phobius"/>
    </source>
</evidence>
<dbReference type="PANTHER" id="PTHR32502">
    <property type="entry name" value="N-ACETYLGALACTOSAMINE PERMEASE II COMPONENT-RELATED"/>
    <property type="match status" value="1"/>
</dbReference>
<feature type="transmembrane region" description="Helical" evidence="9">
    <location>
        <begin position="107"/>
        <end position="128"/>
    </location>
</feature>
<dbReference type="RefSeq" id="WP_123610880.1">
    <property type="nucleotide sequence ID" value="NZ_RJVG01000016.1"/>
</dbReference>
<proteinExistence type="predicted"/>
<dbReference type="GO" id="GO:0009401">
    <property type="term" value="P:phosphoenolpyruvate-dependent sugar phosphotransferase system"/>
    <property type="evidence" value="ECO:0007669"/>
    <property type="project" value="UniProtKB-KW"/>
</dbReference>
<evidence type="ECO:0000256" key="3">
    <source>
        <dbReference type="ARBA" id="ARBA00022475"/>
    </source>
</evidence>
<name>A0A3N1XBQ3_9FIRM</name>
<feature type="transmembrane region" description="Helical" evidence="9">
    <location>
        <begin position="250"/>
        <end position="269"/>
    </location>
</feature>
<protein>
    <submittedName>
        <fullName evidence="11">PTS system IID component (Man family)</fullName>
    </submittedName>
</protein>
<keyword evidence="2" id="KW-0813">Transport</keyword>
<comment type="caution">
    <text evidence="11">The sequence shown here is derived from an EMBL/GenBank/DDBJ whole genome shotgun (WGS) entry which is preliminary data.</text>
</comment>
<dbReference type="GO" id="GO:0005886">
    <property type="term" value="C:plasma membrane"/>
    <property type="evidence" value="ECO:0007669"/>
    <property type="project" value="UniProtKB-SubCell"/>
</dbReference>
<dbReference type="EMBL" id="RJVG01000016">
    <property type="protein sequence ID" value="ROR22167.1"/>
    <property type="molecule type" value="Genomic_DNA"/>
</dbReference>
<accession>A0A3N1XBQ3</accession>
<gene>
    <name evidence="11" type="ORF">EDD66_11650</name>
</gene>
<evidence type="ECO:0000256" key="2">
    <source>
        <dbReference type="ARBA" id="ARBA00022448"/>
    </source>
</evidence>
<dbReference type="InterPro" id="IPR004704">
    <property type="entry name" value="PTS_IID_man"/>
</dbReference>
<keyword evidence="6 9" id="KW-0812">Transmembrane</keyword>
<feature type="signal peptide" evidence="10">
    <location>
        <begin position="1"/>
        <end position="30"/>
    </location>
</feature>
<sequence>MKKISKKTLSKVWFRWMCGNLSSMSFQWLASFGFSDSMVPAIKELYGDNKDEQIAALQRHAAFYNTEPQLGCIINGVVCGLEEERANGADIDDEVINGIKIGLMGPLAGIGDAMVPGMLVPLLLSIAIGLSNGGNVLGPIFYIITYMASVTIGTYYLFFKGYQLGTKSIDLIVGEAAQRIREAFNLLGAIVVGGVGASYVAVNTALQISTGNEEAPVIINNVLNGIFPKLLSLVVVLFCWWLMSKKKVSALKVMGILVVIAIVGVSIGFF</sequence>
<feature type="transmembrane region" description="Helical" evidence="9">
    <location>
        <begin position="183"/>
        <end position="202"/>
    </location>
</feature>
<evidence type="ECO:0000256" key="6">
    <source>
        <dbReference type="ARBA" id="ARBA00022692"/>
    </source>
</evidence>
<dbReference type="Proteomes" id="UP000273083">
    <property type="component" value="Unassembled WGS sequence"/>
</dbReference>
<dbReference type="InterPro" id="IPR050303">
    <property type="entry name" value="GatZ_KbaZ_carbometab"/>
</dbReference>
<dbReference type="PROSITE" id="PS51108">
    <property type="entry name" value="PTS_EIID"/>
    <property type="match status" value="1"/>
</dbReference>
<dbReference type="AlphaFoldDB" id="A0A3N1XBQ3"/>
<keyword evidence="4" id="KW-0762">Sugar transport</keyword>
<evidence type="ECO:0000313" key="11">
    <source>
        <dbReference type="EMBL" id="ROR22167.1"/>
    </source>
</evidence>
<keyword evidence="5" id="KW-0598">Phosphotransferase system</keyword>
<evidence type="ECO:0000256" key="1">
    <source>
        <dbReference type="ARBA" id="ARBA00004651"/>
    </source>
</evidence>
<evidence type="ECO:0000256" key="4">
    <source>
        <dbReference type="ARBA" id="ARBA00022597"/>
    </source>
</evidence>
<keyword evidence="3" id="KW-1003">Cell membrane</keyword>
<feature type="chain" id="PRO_5039478971" evidence="10">
    <location>
        <begin position="31"/>
        <end position="270"/>
    </location>
</feature>
<keyword evidence="8 9" id="KW-0472">Membrane</keyword>
<evidence type="ECO:0000256" key="10">
    <source>
        <dbReference type="SAM" id="SignalP"/>
    </source>
</evidence>
<evidence type="ECO:0000256" key="8">
    <source>
        <dbReference type="ARBA" id="ARBA00023136"/>
    </source>
</evidence>
<dbReference type="PANTHER" id="PTHR32502:SF5">
    <property type="entry name" value="N-ACETYLGALACTOSAMINE PERMEASE IID COMPONENT-RELATED"/>
    <property type="match status" value="1"/>
</dbReference>
<dbReference type="OrthoDB" id="9795582at2"/>
<evidence type="ECO:0000256" key="5">
    <source>
        <dbReference type="ARBA" id="ARBA00022683"/>
    </source>
</evidence>
<keyword evidence="10" id="KW-0732">Signal</keyword>